<dbReference type="EMBL" id="JFHD01000009">
    <property type="protein sequence ID" value="KDR30461.1"/>
    <property type="molecule type" value="Genomic_DNA"/>
</dbReference>
<dbReference type="Proteomes" id="UP000027451">
    <property type="component" value="Unassembled WGS sequence"/>
</dbReference>
<sequence>MPDAAGFRRYWHGHCSYAVVDRKTDRAGGHEPPLLRRMTVDDSWEAAPDADPSRDHLNKEKSK</sequence>
<feature type="region of interest" description="Disordered" evidence="1">
    <location>
        <begin position="24"/>
        <end position="63"/>
    </location>
</feature>
<organism evidence="2 3">
    <name type="scientific">Caballeronia zhejiangensis</name>
    <dbReference type="NCBI Taxonomy" id="871203"/>
    <lineage>
        <taxon>Bacteria</taxon>
        <taxon>Pseudomonadati</taxon>
        <taxon>Pseudomonadota</taxon>
        <taxon>Betaproteobacteria</taxon>
        <taxon>Burkholderiales</taxon>
        <taxon>Burkholderiaceae</taxon>
        <taxon>Caballeronia</taxon>
    </lineage>
</organism>
<protein>
    <submittedName>
        <fullName evidence="2">Uncharacterized protein</fullName>
    </submittedName>
</protein>
<evidence type="ECO:0000313" key="2">
    <source>
        <dbReference type="EMBL" id="KDR30461.1"/>
    </source>
</evidence>
<dbReference type="AlphaFoldDB" id="A0A656QJ12"/>
<name>A0A656QJ12_9BURK</name>
<evidence type="ECO:0000313" key="3">
    <source>
        <dbReference type="Proteomes" id="UP000027451"/>
    </source>
</evidence>
<reference evidence="2 3" key="1">
    <citation type="submission" date="2014-03" db="EMBL/GenBank/DDBJ databases">
        <title>Draft Genome Sequences of Four Burkholderia Strains.</title>
        <authorList>
            <person name="Liu X.Y."/>
            <person name="Li C.X."/>
            <person name="Xu J.H."/>
        </authorList>
    </citation>
    <scope>NUCLEOTIDE SEQUENCE [LARGE SCALE GENOMIC DNA]</scope>
    <source>
        <strain evidence="2 3">OP-1</strain>
    </source>
</reference>
<feature type="compositionally biased region" description="Basic and acidic residues" evidence="1">
    <location>
        <begin position="51"/>
        <end position="63"/>
    </location>
</feature>
<evidence type="ECO:0000256" key="1">
    <source>
        <dbReference type="SAM" id="MobiDB-lite"/>
    </source>
</evidence>
<proteinExistence type="predicted"/>
<keyword evidence="3" id="KW-1185">Reference proteome</keyword>
<accession>A0A656QJ12</accession>
<gene>
    <name evidence="2" type="ORF">BG60_37520</name>
</gene>
<comment type="caution">
    <text evidence="2">The sequence shown here is derived from an EMBL/GenBank/DDBJ whole genome shotgun (WGS) entry which is preliminary data.</text>
</comment>